<comment type="similarity">
    <text evidence="6">Belongs to the exbB/tolQ family.</text>
</comment>
<evidence type="ECO:0000256" key="1">
    <source>
        <dbReference type="ARBA" id="ARBA00004651"/>
    </source>
</evidence>
<dbReference type="RefSeq" id="WP_107581945.1">
    <property type="nucleotide sequence ID" value="NZ_JAERMS010000009.1"/>
</dbReference>
<evidence type="ECO:0000313" key="9">
    <source>
        <dbReference type="EMBL" id="MBO1363056.1"/>
    </source>
</evidence>
<sequence>MKFISDILFWISSGLLVPVVVLLIYFFGRSLLLLGSFFGQYLNMRKESAVEAEQLAEGKSVAAAYARLILENRQSPARMEHFLAEYETYCEKDLSLPNTLIKMGPMLGLMGTLIPMGPALVGLSTGDIATMAYNMQVAFATTVIGLFAAGIGFVTKQAKQRWYKKSLNDLAYLVDLQQEGGEKA</sequence>
<accession>A0ABS3M4E1</accession>
<feature type="transmembrane region" description="Helical" evidence="7">
    <location>
        <begin position="133"/>
        <end position="155"/>
    </location>
</feature>
<evidence type="ECO:0000256" key="4">
    <source>
        <dbReference type="ARBA" id="ARBA00022989"/>
    </source>
</evidence>
<proteinExistence type="inferred from homology"/>
<comment type="caution">
    <text evidence="9">The sequence shown here is derived from an EMBL/GenBank/DDBJ whole genome shotgun (WGS) entry which is preliminary data.</text>
</comment>
<keyword evidence="3 7" id="KW-0812">Transmembrane</keyword>
<evidence type="ECO:0000256" key="6">
    <source>
        <dbReference type="RuleBase" id="RU004057"/>
    </source>
</evidence>
<evidence type="ECO:0000256" key="3">
    <source>
        <dbReference type="ARBA" id="ARBA00022692"/>
    </source>
</evidence>
<dbReference type="Proteomes" id="UP000664265">
    <property type="component" value="Unassembled WGS sequence"/>
</dbReference>
<protein>
    <submittedName>
        <fullName evidence="9">MotA/TolQ/ExbB proton channel family protein</fullName>
    </submittedName>
</protein>
<feature type="transmembrane region" description="Helical" evidence="7">
    <location>
        <begin position="7"/>
        <end position="28"/>
    </location>
</feature>
<keyword evidence="2" id="KW-1003">Cell membrane</keyword>
<dbReference type="InterPro" id="IPR002898">
    <property type="entry name" value="MotA_ExbB_proton_chnl"/>
</dbReference>
<organism evidence="9 10">
    <name type="scientific">Prevotella illustrans</name>
    <dbReference type="NCBI Taxonomy" id="2800387"/>
    <lineage>
        <taxon>Bacteria</taxon>
        <taxon>Pseudomonadati</taxon>
        <taxon>Bacteroidota</taxon>
        <taxon>Bacteroidia</taxon>
        <taxon>Bacteroidales</taxon>
        <taxon>Prevotellaceae</taxon>
        <taxon>Prevotella</taxon>
    </lineage>
</organism>
<comment type="subcellular location">
    <subcellularLocation>
        <location evidence="1">Cell membrane</location>
        <topology evidence="1">Multi-pass membrane protein</topology>
    </subcellularLocation>
    <subcellularLocation>
        <location evidence="6">Membrane</location>
        <topology evidence="6">Multi-pass membrane protein</topology>
    </subcellularLocation>
</comment>
<feature type="domain" description="MotA/TolQ/ExbB proton channel" evidence="8">
    <location>
        <begin position="77"/>
        <end position="155"/>
    </location>
</feature>
<evidence type="ECO:0000259" key="8">
    <source>
        <dbReference type="Pfam" id="PF01618"/>
    </source>
</evidence>
<dbReference type="PANTHER" id="PTHR30625:SF3">
    <property type="entry name" value="TOL-PAL SYSTEM PROTEIN TOLQ"/>
    <property type="match status" value="1"/>
</dbReference>
<keyword evidence="6" id="KW-0653">Protein transport</keyword>
<dbReference type="PANTHER" id="PTHR30625">
    <property type="entry name" value="PROTEIN TOLQ"/>
    <property type="match status" value="1"/>
</dbReference>
<dbReference type="EMBL" id="JAERMS010000009">
    <property type="protein sequence ID" value="MBO1363056.1"/>
    <property type="molecule type" value="Genomic_DNA"/>
</dbReference>
<evidence type="ECO:0000256" key="5">
    <source>
        <dbReference type="ARBA" id="ARBA00023136"/>
    </source>
</evidence>
<evidence type="ECO:0000313" key="10">
    <source>
        <dbReference type="Proteomes" id="UP000664265"/>
    </source>
</evidence>
<evidence type="ECO:0000256" key="2">
    <source>
        <dbReference type="ARBA" id="ARBA00022475"/>
    </source>
</evidence>
<gene>
    <name evidence="9" type="ORF">JHU38_04565</name>
</gene>
<evidence type="ECO:0000256" key="7">
    <source>
        <dbReference type="SAM" id="Phobius"/>
    </source>
</evidence>
<name>A0ABS3M4E1_9BACT</name>
<keyword evidence="5 7" id="KW-0472">Membrane</keyword>
<keyword evidence="10" id="KW-1185">Reference proteome</keyword>
<dbReference type="Pfam" id="PF01618">
    <property type="entry name" value="MotA_ExbB"/>
    <property type="match status" value="1"/>
</dbReference>
<keyword evidence="4 7" id="KW-1133">Transmembrane helix</keyword>
<dbReference type="InterPro" id="IPR050790">
    <property type="entry name" value="ExbB/TolQ_transport"/>
</dbReference>
<reference evidence="9 10" key="1">
    <citation type="submission" date="2021-01" db="EMBL/GenBank/DDBJ databases">
        <title>Prevotella A2931 sp. nov.</title>
        <authorList>
            <person name="Buhl M."/>
            <person name="Oberhettinger P."/>
        </authorList>
    </citation>
    <scope>NUCLEOTIDE SEQUENCE [LARGE SCALE GENOMIC DNA]</scope>
    <source>
        <strain evidence="9 10">A2931</strain>
    </source>
</reference>
<keyword evidence="6" id="KW-0813">Transport</keyword>